<dbReference type="NCBIfam" id="TIGR00621">
    <property type="entry name" value="ssb"/>
    <property type="match status" value="1"/>
</dbReference>
<name>A0A955RIZ9_9BACT</name>
<dbReference type="GO" id="GO:0006260">
    <property type="term" value="P:DNA replication"/>
    <property type="evidence" value="ECO:0007669"/>
    <property type="project" value="InterPro"/>
</dbReference>
<proteinExistence type="predicted"/>
<evidence type="ECO:0000313" key="4">
    <source>
        <dbReference type="EMBL" id="MCA9383263.1"/>
    </source>
</evidence>
<accession>A0A955RIZ9</accession>
<keyword evidence="1 2" id="KW-0238">DNA-binding</keyword>
<dbReference type="SUPFAM" id="SSF50249">
    <property type="entry name" value="Nucleic acid-binding proteins"/>
    <property type="match status" value="1"/>
</dbReference>
<gene>
    <name evidence="4" type="ORF">KC909_02755</name>
</gene>
<reference evidence="4" key="2">
    <citation type="journal article" date="2021" name="Microbiome">
        <title>Successional dynamics and alternative stable states in a saline activated sludge microbial community over 9 years.</title>
        <authorList>
            <person name="Wang Y."/>
            <person name="Ye J."/>
            <person name="Ju F."/>
            <person name="Liu L."/>
            <person name="Boyd J.A."/>
            <person name="Deng Y."/>
            <person name="Parks D.H."/>
            <person name="Jiang X."/>
            <person name="Yin X."/>
            <person name="Woodcroft B.J."/>
            <person name="Tyson G.W."/>
            <person name="Hugenholtz P."/>
            <person name="Polz M.F."/>
            <person name="Zhang T."/>
        </authorList>
    </citation>
    <scope>NUCLEOTIDE SEQUENCE</scope>
    <source>
        <strain evidence="4">HKST-UBA14</strain>
    </source>
</reference>
<evidence type="ECO:0000256" key="2">
    <source>
        <dbReference type="PIRNR" id="PIRNR002070"/>
    </source>
</evidence>
<dbReference type="AlphaFoldDB" id="A0A955RIZ9"/>
<comment type="caution">
    <text evidence="4">The sequence shown here is derived from an EMBL/GenBank/DDBJ whole genome shotgun (WGS) entry which is preliminary data.</text>
</comment>
<dbReference type="InterPro" id="IPR000424">
    <property type="entry name" value="Primosome_PriB/ssb"/>
</dbReference>
<dbReference type="PIRSF" id="PIRSF002070">
    <property type="entry name" value="SSB"/>
    <property type="match status" value="1"/>
</dbReference>
<organism evidence="4 5">
    <name type="scientific">Candidatus Dojkabacteria bacterium</name>
    <dbReference type="NCBI Taxonomy" id="2099670"/>
    <lineage>
        <taxon>Bacteria</taxon>
        <taxon>Candidatus Dojkabacteria</taxon>
    </lineage>
</organism>
<evidence type="ECO:0000256" key="1">
    <source>
        <dbReference type="ARBA" id="ARBA00023125"/>
    </source>
</evidence>
<dbReference type="CDD" id="cd04496">
    <property type="entry name" value="SSB_OBF"/>
    <property type="match status" value="1"/>
</dbReference>
<reference evidence="4" key="1">
    <citation type="submission" date="2020-04" db="EMBL/GenBank/DDBJ databases">
        <authorList>
            <person name="Zhang T."/>
        </authorList>
    </citation>
    <scope>NUCLEOTIDE SEQUENCE</scope>
    <source>
        <strain evidence="4">HKST-UBA14</strain>
    </source>
</reference>
<dbReference type="EMBL" id="JAGQLK010000046">
    <property type="protein sequence ID" value="MCA9383263.1"/>
    <property type="molecule type" value="Genomic_DNA"/>
</dbReference>
<dbReference type="Gene3D" id="2.40.50.140">
    <property type="entry name" value="Nucleic acid-binding proteins"/>
    <property type="match status" value="1"/>
</dbReference>
<sequence>MYLQQSIVLGRATKDAEVLESKGGKKYAKFSVAVNEYLGKDKEEKTTFYDALVFNKTSENADLIKKGDLVLLEGRPDVDPYISKEGEAKASLIIYAEKWRVLK</sequence>
<evidence type="ECO:0000256" key="3">
    <source>
        <dbReference type="RuleBase" id="RU000524"/>
    </source>
</evidence>
<dbReference type="PROSITE" id="PS50935">
    <property type="entry name" value="SSB"/>
    <property type="match status" value="1"/>
</dbReference>
<dbReference type="Proteomes" id="UP000783287">
    <property type="component" value="Unassembled WGS sequence"/>
</dbReference>
<protein>
    <recommendedName>
        <fullName evidence="2 3">Single-stranded DNA-binding protein</fullName>
    </recommendedName>
</protein>
<dbReference type="GO" id="GO:0003697">
    <property type="term" value="F:single-stranded DNA binding"/>
    <property type="evidence" value="ECO:0007669"/>
    <property type="project" value="InterPro"/>
</dbReference>
<dbReference type="InterPro" id="IPR012340">
    <property type="entry name" value="NA-bd_OB-fold"/>
</dbReference>
<dbReference type="Pfam" id="PF00436">
    <property type="entry name" value="SSB"/>
    <property type="match status" value="1"/>
</dbReference>
<evidence type="ECO:0000313" key="5">
    <source>
        <dbReference type="Proteomes" id="UP000783287"/>
    </source>
</evidence>
<dbReference type="InterPro" id="IPR011344">
    <property type="entry name" value="ssDNA-bd"/>
</dbReference>